<keyword evidence="2" id="KW-0238">DNA-binding</keyword>
<evidence type="ECO:0000256" key="2">
    <source>
        <dbReference type="ARBA" id="ARBA00023125"/>
    </source>
</evidence>
<dbReference type="InterPro" id="IPR049859">
    <property type="entry name" value="LrpA1"/>
</dbReference>
<keyword evidence="6" id="KW-1185">Reference proteome</keyword>
<reference evidence="5 6" key="1">
    <citation type="journal article" date="2019" name="Int. J. Syst. Evol. Microbiol.">
        <title>The Global Catalogue of Microorganisms (GCM) 10K type strain sequencing project: providing services to taxonomists for standard genome sequencing and annotation.</title>
        <authorList>
            <consortium name="The Broad Institute Genomics Platform"/>
            <consortium name="The Broad Institute Genome Sequencing Center for Infectious Disease"/>
            <person name="Wu L."/>
            <person name="Ma J."/>
        </authorList>
    </citation>
    <scope>NUCLEOTIDE SEQUENCE [LARGE SCALE GENOMIC DNA]</scope>
    <source>
        <strain evidence="5 6">JCM 16331</strain>
    </source>
</reference>
<evidence type="ECO:0000259" key="4">
    <source>
        <dbReference type="PROSITE" id="PS50956"/>
    </source>
</evidence>
<dbReference type="GO" id="GO:0005829">
    <property type="term" value="C:cytosol"/>
    <property type="evidence" value="ECO:0007669"/>
    <property type="project" value="TreeGrafter"/>
</dbReference>
<dbReference type="Gene3D" id="1.10.10.10">
    <property type="entry name" value="Winged helix-like DNA-binding domain superfamily/Winged helix DNA-binding domain"/>
    <property type="match status" value="1"/>
</dbReference>
<dbReference type="InterPro" id="IPR019887">
    <property type="entry name" value="Tscrpt_reg_AsnC/Lrp_C"/>
</dbReference>
<evidence type="ECO:0000313" key="5">
    <source>
        <dbReference type="EMBL" id="GGN22802.1"/>
    </source>
</evidence>
<accession>A0A830GDS9</accession>
<dbReference type="InterPro" id="IPR036388">
    <property type="entry name" value="WH-like_DNA-bd_sf"/>
</dbReference>
<evidence type="ECO:0000256" key="1">
    <source>
        <dbReference type="ARBA" id="ARBA00023015"/>
    </source>
</evidence>
<dbReference type="SUPFAM" id="SSF54909">
    <property type="entry name" value="Dimeric alpha+beta barrel"/>
    <property type="match status" value="1"/>
</dbReference>
<dbReference type="Proteomes" id="UP000608850">
    <property type="component" value="Unassembled WGS sequence"/>
</dbReference>
<dbReference type="PROSITE" id="PS50956">
    <property type="entry name" value="HTH_ASNC_2"/>
    <property type="match status" value="1"/>
</dbReference>
<keyword evidence="1" id="KW-0805">Transcription regulation</keyword>
<evidence type="ECO:0000256" key="3">
    <source>
        <dbReference type="ARBA" id="ARBA00023163"/>
    </source>
</evidence>
<dbReference type="GO" id="GO:0043200">
    <property type="term" value="P:response to amino acid"/>
    <property type="evidence" value="ECO:0007669"/>
    <property type="project" value="TreeGrafter"/>
</dbReference>
<dbReference type="SMART" id="SM00344">
    <property type="entry name" value="HTH_ASNC"/>
    <property type="match status" value="1"/>
</dbReference>
<dbReference type="InterPro" id="IPR000485">
    <property type="entry name" value="AsnC-type_HTH_dom"/>
</dbReference>
<dbReference type="GO" id="GO:0043565">
    <property type="term" value="F:sequence-specific DNA binding"/>
    <property type="evidence" value="ECO:0007669"/>
    <property type="project" value="InterPro"/>
</dbReference>
<dbReference type="InterPro" id="IPR011991">
    <property type="entry name" value="ArsR-like_HTH"/>
</dbReference>
<name>A0A830GDS9_9EURY</name>
<dbReference type="CDD" id="cd00090">
    <property type="entry name" value="HTH_ARSR"/>
    <property type="match status" value="1"/>
</dbReference>
<protein>
    <submittedName>
        <fullName evidence="5">AsnC family transcriptional regulator</fullName>
    </submittedName>
</protein>
<dbReference type="SUPFAM" id="SSF46785">
    <property type="entry name" value="Winged helix' DNA-binding domain"/>
    <property type="match status" value="1"/>
</dbReference>
<proteinExistence type="predicted"/>
<gene>
    <name evidence="5" type="ORF">GCM10009021_25520</name>
</gene>
<organism evidence="5 6">
    <name type="scientific">Halarchaeum nitratireducens</name>
    <dbReference type="NCBI Taxonomy" id="489913"/>
    <lineage>
        <taxon>Archaea</taxon>
        <taxon>Methanobacteriati</taxon>
        <taxon>Methanobacteriota</taxon>
        <taxon>Stenosarchaea group</taxon>
        <taxon>Halobacteria</taxon>
        <taxon>Halobacteriales</taxon>
        <taxon>Halobacteriaceae</taxon>
    </lineage>
</organism>
<feature type="domain" description="HTH asnC-type" evidence="4">
    <location>
        <begin position="33"/>
        <end position="101"/>
    </location>
</feature>
<dbReference type="PANTHER" id="PTHR30154:SF34">
    <property type="entry name" value="TRANSCRIPTIONAL REGULATOR AZLB"/>
    <property type="match status" value="1"/>
</dbReference>
<dbReference type="PANTHER" id="PTHR30154">
    <property type="entry name" value="LEUCINE-RESPONSIVE REGULATORY PROTEIN"/>
    <property type="match status" value="1"/>
</dbReference>
<sequence length="171" mass="18889">MGALLRLHRPARLIFGFGRYFFRGTKRYCVSSDSTEKRILAALEEDAQASYAELAERADVSKPTVRKYVNELEEAGVIVGYSAEVDPKKLSGQSIAMVGIDVESERYVEATRALKDLDSIRSLYTSSGDHMLMAEVRAEDGNALGDVISEDILDIDGVTAAHPSFLQERLK</sequence>
<dbReference type="InterPro" id="IPR036390">
    <property type="entry name" value="WH_DNA-bd_sf"/>
</dbReference>
<comment type="caution">
    <text evidence="5">The sequence shown here is derived from an EMBL/GenBank/DDBJ whole genome shotgun (WGS) entry which is preliminary data.</text>
</comment>
<dbReference type="Pfam" id="PF13412">
    <property type="entry name" value="HTH_24"/>
    <property type="match status" value="1"/>
</dbReference>
<dbReference type="Pfam" id="PF01037">
    <property type="entry name" value="AsnC_trans_reg"/>
    <property type="match status" value="1"/>
</dbReference>
<dbReference type="AlphaFoldDB" id="A0A830GDS9"/>
<dbReference type="InterPro" id="IPR019888">
    <property type="entry name" value="Tscrpt_reg_AsnC-like"/>
</dbReference>
<dbReference type="PRINTS" id="PR00033">
    <property type="entry name" value="HTHASNC"/>
</dbReference>
<dbReference type="NCBIfam" id="NF041395">
    <property type="entry name" value="TranRegLrpA1_Halo"/>
    <property type="match status" value="1"/>
</dbReference>
<keyword evidence="3" id="KW-0804">Transcription</keyword>
<dbReference type="Gene3D" id="3.30.70.920">
    <property type="match status" value="1"/>
</dbReference>
<evidence type="ECO:0000313" key="6">
    <source>
        <dbReference type="Proteomes" id="UP000608850"/>
    </source>
</evidence>
<dbReference type="EMBL" id="BMOQ01000007">
    <property type="protein sequence ID" value="GGN22802.1"/>
    <property type="molecule type" value="Genomic_DNA"/>
</dbReference>
<dbReference type="InterPro" id="IPR011008">
    <property type="entry name" value="Dimeric_a/b-barrel"/>
</dbReference>